<keyword evidence="3 7" id="KW-0378">Hydrolase</keyword>
<dbReference type="Pfam" id="PF04616">
    <property type="entry name" value="Glyco_hydro_43"/>
    <property type="match status" value="1"/>
</dbReference>
<keyword evidence="5 7" id="KW-0326">Glycosidase</keyword>
<evidence type="ECO:0000256" key="3">
    <source>
        <dbReference type="ARBA" id="ARBA00022801"/>
    </source>
</evidence>
<evidence type="ECO:0000256" key="2">
    <source>
        <dbReference type="ARBA" id="ARBA00022651"/>
    </source>
</evidence>
<dbReference type="BRENDA" id="3.2.1.55">
    <property type="organism ID" value="14528"/>
</dbReference>
<evidence type="ECO:0000256" key="7">
    <source>
        <dbReference type="RuleBase" id="RU361187"/>
    </source>
</evidence>
<organism evidence="8">
    <name type="scientific">uncultured rumen bacterium</name>
    <dbReference type="NCBI Taxonomy" id="136703"/>
    <lineage>
        <taxon>Bacteria</taxon>
        <taxon>environmental samples</taxon>
    </lineage>
</organism>
<feature type="site" description="Important for catalytic activity, responsible for pKa modulation of the active site Glu and correct orientation of both the proton donor and substrate" evidence="6">
    <location>
        <position position="142"/>
    </location>
</feature>
<dbReference type="Gene3D" id="2.115.10.20">
    <property type="entry name" value="Glycosyl hydrolase domain, family 43"/>
    <property type="match status" value="1"/>
</dbReference>
<dbReference type="InterPro" id="IPR052176">
    <property type="entry name" value="Glycosyl_Hydrlase_43_Enz"/>
</dbReference>
<dbReference type="CAZy" id="GH43">
    <property type="family name" value="Glycoside Hydrolase Family 43"/>
</dbReference>
<dbReference type="AlphaFoldDB" id="E3TBJ3"/>
<reference evidence="8" key="1">
    <citation type="journal article" date="2012" name="J. Ind. Microbiol. Biotechnol.">
        <title>Biochemical and kinetic characterization of GH43 beta-D-xylosidase/alpha-L-arabinofuranosidase and GH30 alpha-L-arabinofuranosidase/beta-D -xylosidase from rumen metagenome.</title>
        <authorList>
            <person name="Zhou J."/>
            <person name="Bao L."/>
            <person name="Chang L."/>
            <person name="Zhou Y."/>
            <person name="Lu H."/>
        </authorList>
    </citation>
    <scope>NUCLEOTIDE SEQUENCE</scope>
</reference>
<dbReference type="PANTHER" id="PTHR43772">
    <property type="entry name" value="ENDO-1,4-BETA-XYLANASE"/>
    <property type="match status" value="1"/>
</dbReference>
<keyword evidence="2" id="KW-0858">Xylan degradation</keyword>
<keyword evidence="4" id="KW-0119">Carbohydrate metabolism</keyword>
<evidence type="ECO:0000256" key="5">
    <source>
        <dbReference type="ARBA" id="ARBA00023295"/>
    </source>
</evidence>
<dbReference type="PANTHER" id="PTHR43772:SF2">
    <property type="entry name" value="PUTATIVE (AFU_ORTHOLOGUE AFUA_2G04480)-RELATED"/>
    <property type="match status" value="1"/>
</dbReference>
<name>E3TBJ3_9BACT</name>
<dbReference type="InterPro" id="IPR006710">
    <property type="entry name" value="Glyco_hydro_43"/>
</dbReference>
<proteinExistence type="inferred from homology"/>
<sequence>MADKVKKRYLFPEDFMADPSVHVFDGKLYIYPSHDWESAAPDDDFGSEYDMKDYHVLSLEGPDPMTSPVKDNGVALDIKDVPWARRQLWDNEVVKGRDGKYYMYFPAKDKTDIFRCGVAVSDSPTGPFKAMPDPIRGSYSIDYAILHDDADDEYYMYFGGIWGGQLQRYEDNLAKDNGTSYPADGQPAIPARVVKLAKDMLQFAEEPKPVVILDEDGTPIKVEDNERRFFEASWMHKYNGKYYFSYSTGDTHKLCYAIGDNPYGPFTYKGVILTPVFGWTTHHCIVEYNGKWWLFHHDSGISKGINRLRSLKVCELKYNPDGTIRTIEGMDE</sequence>
<evidence type="ECO:0000256" key="6">
    <source>
        <dbReference type="PIRSR" id="PIRSR606710-2"/>
    </source>
</evidence>
<evidence type="ECO:0000313" key="8">
    <source>
        <dbReference type="EMBL" id="ADO20354.1"/>
    </source>
</evidence>
<dbReference type="InterPro" id="IPR023296">
    <property type="entry name" value="Glyco_hydro_beta-prop_sf"/>
</dbReference>
<dbReference type="CDD" id="cd18619">
    <property type="entry name" value="GH43_CoXyl43_like"/>
    <property type="match status" value="1"/>
</dbReference>
<keyword evidence="2" id="KW-0624">Polysaccharide degradation</keyword>
<dbReference type="GO" id="GO:0045493">
    <property type="term" value="P:xylan catabolic process"/>
    <property type="evidence" value="ECO:0007669"/>
    <property type="project" value="UniProtKB-KW"/>
</dbReference>
<dbReference type="EMBL" id="GU573895">
    <property type="protein sequence ID" value="ADO20354.1"/>
    <property type="molecule type" value="Genomic_DNA"/>
</dbReference>
<evidence type="ECO:0000256" key="4">
    <source>
        <dbReference type="ARBA" id="ARBA00023277"/>
    </source>
</evidence>
<protein>
    <submittedName>
        <fullName evidence="8">Beta-D-xylosidase/alpha-L-arabinofuranosidase</fullName>
    </submittedName>
</protein>
<accession>E3TBJ3</accession>
<dbReference type="GO" id="GO:0004553">
    <property type="term" value="F:hydrolase activity, hydrolyzing O-glycosyl compounds"/>
    <property type="evidence" value="ECO:0007669"/>
    <property type="project" value="InterPro"/>
</dbReference>
<dbReference type="SUPFAM" id="SSF75005">
    <property type="entry name" value="Arabinanase/levansucrase/invertase"/>
    <property type="match status" value="1"/>
</dbReference>
<evidence type="ECO:0000256" key="1">
    <source>
        <dbReference type="ARBA" id="ARBA00009865"/>
    </source>
</evidence>
<comment type="similarity">
    <text evidence="1 7">Belongs to the glycosyl hydrolase 43 family.</text>
</comment>